<dbReference type="RefSeq" id="WP_230460793.1">
    <property type="nucleotide sequence ID" value="NZ_CP019655.1"/>
</dbReference>
<dbReference type="STRING" id="147375.BXP28_16590"/>
<accession>A0A2L1U850</accession>
<dbReference type="NCBIfam" id="TIGR02870">
    <property type="entry name" value="spore_II_D"/>
    <property type="match status" value="1"/>
</dbReference>
<evidence type="ECO:0000313" key="4">
    <source>
        <dbReference type="Proteomes" id="UP000239833"/>
    </source>
</evidence>
<feature type="domain" description="Sporulation stage II protein D amidase enhancer LytB N-terminal" evidence="2">
    <location>
        <begin position="76"/>
        <end position="183"/>
    </location>
</feature>
<sequence>MQKTMYRKKVDRRRRKSARTDKKGIAALAAGALALLLLMLGIPGLLVDKIAPVENSTKAQPITVQEDEVVIPVYLSKTKQVEQIPMEQYVMGVVAAEMPIEFELEALKAQALAARTYITRRIAAWDFSNVPVENAWVTDTVTHQAYLSQQDLKNKWKDEAVYKANMEKLQRAVNETKGEILLYNNKPIEAFFFSTSNGYTENSEDYWNTPAPYLRSVESPWDVQLSPKYKTTVSFPMKDLEAKLGVSHITQDEGKLGMKVLEQTEGHRVKSVRIGGKTFSGKEVREKLGLKSSQFEWAWKGTEVEITTYGFGHGVGMSQYGADGMAKEGKKAEEIVKYYYKGVEVGKTGSLLASLGLK</sequence>
<name>A0A2L1U850_9BACL</name>
<dbReference type="GO" id="GO:0030288">
    <property type="term" value="C:outer membrane-bounded periplasmic space"/>
    <property type="evidence" value="ECO:0007669"/>
    <property type="project" value="TreeGrafter"/>
</dbReference>
<dbReference type="AlphaFoldDB" id="A0A2L1U850"/>
<gene>
    <name evidence="3" type="primary">spoIID</name>
    <name evidence="3" type="ORF">ERICIII_00073</name>
</gene>
<dbReference type="InterPro" id="IPR013693">
    <property type="entry name" value="SpoIID/LytB_N"/>
</dbReference>
<evidence type="ECO:0000313" key="3">
    <source>
        <dbReference type="EMBL" id="AVF24339.1"/>
    </source>
</evidence>
<dbReference type="InterPro" id="IPR014225">
    <property type="entry name" value="Spore_II_D_firmicutes"/>
</dbReference>
<dbReference type="PANTHER" id="PTHR30032">
    <property type="entry name" value="N-ACETYLMURAMOYL-L-ALANINE AMIDASE-RELATED"/>
    <property type="match status" value="1"/>
</dbReference>
<keyword evidence="1" id="KW-0175">Coiled coil</keyword>
<dbReference type="Pfam" id="PF08486">
    <property type="entry name" value="SpoIID"/>
    <property type="match status" value="1"/>
</dbReference>
<organism evidence="3 4">
    <name type="scientific">Paenibacillus larvae subsp. larvae</name>
    <dbReference type="NCBI Taxonomy" id="147375"/>
    <lineage>
        <taxon>Bacteria</taxon>
        <taxon>Bacillati</taxon>
        <taxon>Bacillota</taxon>
        <taxon>Bacilli</taxon>
        <taxon>Bacillales</taxon>
        <taxon>Paenibacillaceae</taxon>
        <taxon>Paenibacillus</taxon>
    </lineage>
</organism>
<dbReference type="GeneID" id="64216958"/>
<dbReference type="Proteomes" id="UP000239833">
    <property type="component" value="Chromosome"/>
</dbReference>
<proteinExistence type="predicted"/>
<feature type="coiled-coil region" evidence="1">
    <location>
        <begin position="159"/>
        <end position="186"/>
    </location>
</feature>
<protein>
    <submittedName>
        <fullName evidence="3">Stage II sporulation protein D</fullName>
    </submittedName>
</protein>
<evidence type="ECO:0000259" key="2">
    <source>
        <dbReference type="Pfam" id="PF08486"/>
    </source>
</evidence>
<dbReference type="PANTHER" id="PTHR30032:SF4">
    <property type="entry name" value="AMIDASE ENHANCER"/>
    <property type="match status" value="1"/>
</dbReference>
<dbReference type="EMBL" id="CP019655">
    <property type="protein sequence ID" value="AVF24339.1"/>
    <property type="molecule type" value="Genomic_DNA"/>
</dbReference>
<dbReference type="NCBIfam" id="TIGR02669">
    <property type="entry name" value="SpoIID_LytB"/>
    <property type="match status" value="1"/>
</dbReference>
<evidence type="ECO:0000256" key="1">
    <source>
        <dbReference type="SAM" id="Coils"/>
    </source>
</evidence>
<dbReference type="InterPro" id="IPR051922">
    <property type="entry name" value="Bact_Sporulation_Assoc"/>
</dbReference>
<reference evidence="4" key="1">
    <citation type="submission" date="2017-02" db="EMBL/GenBank/DDBJ databases">
        <title>Delineation of Paenibacillus larvae strains originating from foulbrood outbreaks.</title>
        <authorList>
            <person name="Beims H."/>
            <person name="Bunk B."/>
            <person name="Sproeer C."/>
            <person name="Mohr K.I."/>
            <person name="Pradella S."/>
            <person name="Guenther G."/>
            <person name="Rohde M."/>
            <person name="von der Ohe W."/>
            <person name="Steinert M."/>
        </authorList>
    </citation>
    <scope>NUCLEOTIDE SEQUENCE [LARGE SCALE GENOMIC DNA]</scope>
    <source>
        <strain evidence="4">Eric_III</strain>
    </source>
</reference>
<dbReference type="InterPro" id="IPR013486">
    <property type="entry name" value="SpoIID/LytB"/>
</dbReference>
<dbReference type="GO" id="GO:0030435">
    <property type="term" value="P:sporulation resulting in formation of a cellular spore"/>
    <property type="evidence" value="ECO:0007669"/>
    <property type="project" value="InterPro"/>
</dbReference>